<dbReference type="AlphaFoldDB" id="A0A1E5LFS9"/>
<gene>
    <name evidence="2" type="ORF">BFG57_14320</name>
</gene>
<feature type="transmembrane region" description="Helical" evidence="1">
    <location>
        <begin position="37"/>
        <end position="56"/>
    </location>
</feature>
<keyword evidence="3" id="KW-1185">Reference proteome</keyword>
<accession>A0A1E5LFS9</accession>
<evidence type="ECO:0000313" key="3">
    <source>
        <dbReference type="Proteomes" id="UP000095209"/>
    </source>
</evidence>
<protein>
    <submittedName>
        <fullName evidence="2">Uncharacterized protein</fullName>
    </submittedName>
</protein>
<dbReference type="EMBL" id="MJEH01000020">
    <property type="protein sequence ID" value="OEH92945.1"/>
    <property type="molecule type" value="Genomic_DNA"/>
</dbReference>
<dbReference type="OrthoDB" id="2879167at2"/>
<name>A0A1E5LFS9_9BACI</name>
<keyword evidence="1" id="KW-1133">Transmembrane helix</keyword>
<reference evidence="2 3" key="1">
    <citation type="submission" date="2016-08" db="EMBL/GenBank/DDBJ databases">
        <title>Genome of Bacillus solimangrovi GH2-4.</title>
        <authorList>
            <person name="Lim S."/>
            <person name="Kim B.-C."/>
        </authorList>
    </citation>
    <scope>NUCLEOTIDE SEQUENCE [LARGE SCALE GENOMIC DNA]</scope>
    <source>
        <strain evidence="2 3">GH2-4</strain>
    </source>
</reference>
<keyword evidence="1" id="KW-0472">Membrane</keyword>
<comment type="caution">
    <text evidence="2">The sequence shown here is derived from an EMBL/GenBank/DDBJ whole genome shotgun (WGS) entry which is preliminary data.</text>
</comment>
<organism evidence="2 3">
    <name type="scientific">Bacillus solimangrovi</name>
    <dbReference type="NCBI Taxonomy" id="1305675"/>
    <lineage>
        <taxon>Bacteria</taxon>
        <taxon>Bacillati</taxon>
        <taxon>Bacillota</taxon>
        <taxon>Bacilli</taxon>
        <taxon>Bacillales</taxon>
        <taxon>Bacillaceae</taxon>
        <taxon>Bacillus</taxon>
    </lineage>
</organism>
<dbReference type="Proteomes" id="UP000095209">
    <property type="component" value="Unassembled WGS sequence"/>
</dbReference>
<evidence type="ECO:0000256" key="1">
    <source>
        <dbReference type="SAM" id="Phobius"/>
    </source>
</evidence>
<evidence type="ECO:0000313" key="2">
    <source>
        <dbReference type="EMBL" id="OEH92945.1"/>
    </source>
</evidence>
<proteinExistence type="predicted"/>
<sequence length="183" mass="20987">MHQHSSTLSMFLTLASFILGAIGFVFGYFFMISDIQIGILMLVMTAMFSIILYALSRMVLMLGEIKASLQSSPTYPNIKEYIAPEEETIDSSSNTEDIEGQEWSLKEEERASIYLFYENINKKIEDIIVTPYHKYCVVKAEDFIDVVELIEGQPITMTRSQVEEIPALRKWIQDELFTSKEVS</sequence>
<feature type="transmembrane region" description="Helical" evidence="1">
    <location>
        <begin position="12"/>
        <end position="31"/>
    </location>
</feature>
<dbReference type="RefSeq" id="WP_069717027.1">
    <property type="nucleotide sequence ID" value="NZ_MJEH01000020.1"/>
</dbReference>
<keyword evidence="1" id="KW-0812">Transmembrane</keyword>